<evidence type="ECO:0000256" key="2">
    <source>
        <dbReference type="ARBA" id="ARBA00022670"/>
    </source>
</evidence>
<keyword evidence="3" id="KW-0227">DNA damage</keyword>
<comment type="similarity">
    <text evidence="1 8">Belongs to the SOS response-associated peptidase family.</text>
</comment>
<keyword evidence="6" id="KW-0238">DNA-binding</keyword>
<dbReference type="GO" id="GO:0106300">
    <property type="term" value="P:protein-DNA covalent cross-linking repair"/>
    <property type="evidence" value="ECO:0007669"/>
    <property type="project" value="InterPro"/>
</dbReference>
<sequence>MCGRYELDTIKKELWERYHIVEENNKWFPKAEVFPTDVCPVVIEEGKIVMMKWGFIESFSKKPLINARAETILQKPTFRDSFLHSRCIIPVTAFFEWEEVNGKKMKRKISVENMPIVSLAGIKKSYSQPDGSLQERFSIITTNSSKQIEKIHDRMPVILSPKDEESYLNHQLPALEVTKLLVPTKETLIIE</sequence>
<dbReference type="AlphaFoldDB" id="A0A3Q9BJ06"/>
<dbReference type="EMBL" id="CP034465">
    <property type="protein sequence ID" value="AZP03434.1"/>
    <property type="molecule type" value="Genomic_DNA"/>
</dbReference>
<keyword evidence="2 8" id="KW-0645">Protease</keyword>
<dbReference type="PANTHER" id="PTHR13604">
    <property type="entry name" value="DC12-RELATED"/>
    <property type="match status" value="1"/>
</dbReference>
<dbReference type="OrthoDB" id="9782620at2"/>
<proteinExistence type="inferred from homology"/>
<name>A0A3Q9BJ06_9LACT</name>
<gene>
    <name evidence="9" type="ORF">EJN90_01430</name>
</gene>
<dbReference type="KEGG" id="jeh:EJN90_01430"/>
<dbReference type="InterPro" id="IPR003738">
    <property type="entry name" value="SRAP"/>
</dbReference>
<evidence type="ECO:0000256" key="7">
    <source>
        <dbReference type="ARBA" id="ARBA00023239"/>
    </source>
</evidence>
<dbReference type="SUPFAM" id="SSF143081">
    <property type="entry name" value="BB1717-like"/>
    <property type="match status" value="1"/>
</dbReference>
<dbReference type="Pfam" id="PF02586">
    <property type="entry name" value="SRAP"/>
    <property type="match status" value="1"/>
</dbReference>
<accession>A0A3Q9BJ06</accession>
<protein>
    <recommendedName>
        <fullName evidence="8">Abasic site processing protein</fullName>
        <ecNumber evidence="8">3.4.-.-</ecNumber>
    </recommendedName>
</protein>
<reference evidence="10" key="1">
    <citation type="submission" date="2018-12" db="EMBL/GenBank/DDBJ databases">
        <title>Complete genome sequencing of Jeotgalibaca sp. H21T32.</title>
        <authorList>
            <person name="Bae J.-W."/>
            <person name="Lee S.-Y."/>
        </authorList>
    </citation>
    <scope>NUCLEOTIDE SEQUENCE [LARGE SCALE GENOMIC DNA]</scope>
    <source>
        <strain evidence="10">H21T32</strain>
    </source>
</reference>
<dbReference type="PANTHER" id="PTHR13604:SF0">
    <property type="entry name" value="ABASIC SITE PROCESSING PROTEIN HMCES"/>
    <property type="match status" value="1"/>
</dbReference>
<evidence type="ECO:0000256" key="6">
    <source>
        <dbReference type="ARBA" id="ARBA00023125"/>
    </source>
</evidence>
<evidence type="ECO:0000256" key="5">
    <source>
        <dbReference type="ARBA" id="ARBA00023124"/>
    </source>
</evidence>
<dbReference type="GO" id="GO:0008233">
    <property type="term" value="F:peptidase activity"/>
    <property type="evidence" value="ECO:0007669"/>
    <property type="project" value="UniProtKB-KW"/>
</dbReference>
<evidence type="ECO:0000256" key="1">
    <source>
        <dbReference type="ARBA" id="ARBA00008136"/>
    </source>
</evidence>
<evidence type="ECO:0000313" key="9">
    <source>
        <dbReference type="EMBL" id="AZP03434.1"/>
    </source>
</evidence>
<keyword evidence="10" id="KW-1185">Reference proteome</keyword>
<organism evidence="9 10">
    <name type="scientific">Jeotgalibaca ciconiae</name>
    <dbReference type="NCBI Taxonomy" id="2496265"/>
    <lineage>
        <taxon>Bacteria</taxon>
        <taxon>Bacillati</taxon>
        <taxon>Bacillota</taxon>
        <taxon>Bacilli</taxon>
        <taxon>Lactobacillales</taxon>
        <taxon>Carnobacteriaceae</taxon>
        <taxon>Jeotgalibaca</taxon>
    </lineage>
</organism>
<keyword evidence="4 8" id="KW-0378">Hydrolase</keyword>
<dbReference type="GO" id="GO:0016829">
    <property type="term" value="F:lyase activity"/>
    <property type="evidence" value="ECO:0007669"/>
    <property type="project" value="UniProtKB-KW"/>
</dbReference>
<dbReference type="GO" id="GO:0006508">
    <property type="term" value="P:proteolysis"/>
    <property type="evidence" value="ECO:0007669"/>
    <property type="project" value="UniProtKB-KW"/>
</dbReference>
<evidence type="ECO:0000313" key="10">
    <source>
        <dbReference type="Proteomes" id="UP000273326"/>
    </source>
</evidence>
<dbReference type="RefSeq" id="WP_126108525.1">
    <property type="nucleotide sequence ID" value="NZ_CP034465.1"/>
</dbReference>
<evidence type="ECO:0000256" key="8">
    <source>
        <dbReference type="RuleBase" id="RU364100"/>
    </source>
</evidence>
<dbReference type="InterPro" id="IPR036590">
    <property type="entry name" value="SRAP-like"/>
</dbReference>
<dbReference type="EC" id="3.4.-.-" evidence="8"/>
<dbReference type="Gene3D" id="3.90.1680.10">
    <property type="entry name" value="SOS response associated peptidase-like"/>
    <property type="match status" value="1"/>
</dbReference>
<evidence type="ECO:0000256" key="4">
    <source>
        <dbReference type="ARBA" id="ARBA00022801"/>
    </source>
</evidence>
<dbReference type="GO" id="GO:0003697">
    <property type="term" value="F:single-stranded DNA binding"/>
    <property type="evidence" value="ECO:0007669"/>
    <property type="project" value="InterPro"/>
</dbReference>
<evidence type="ECO:0000256" key="3">
    <source>
        <dbReference type="ARBA" id="ARBA00022763"/>
    </source>
</evidence>
<dbReference type="Proteomes" id="UP000273326">
    <property type="component" value="Chromosome"/>
</dbReference>
<keyword evidence="5" id="KW-0190">Covalent protein-DNA linkage</keyword>
<keyword evidence="7" id="KW-0456">Lyase</keyword>